<keyword evidence="9" id="KW-0812">Transmembrane</keyword>
<comment type="similarity">
    <text evidence="2">Belongs to the methyltransferase superfamily. L-isoaspartyl/D-aspartyl protein methyltransferase family.</text>
</comment>
<dbReference type="CDD" id="cd02440">
    <property type="entry name" value="AdoMet_MTases"/>
    <property type="match status" value="1"/>
</dbReference>
<keyword evidence="6 10" id="KW-0808">Transferase</keyword>
<dbReference type="KEGG" id="acan:ACA1_145850"/>
<dbReference type="GeneID" id="14911313"/>
<dbReference type="SUPFAM" id="SSF53335">
    <property type="entry name" value="S-adenosyl-L-methionine-dependent methyltransferases"/>
    <property type="match status" value="1"/>
</dbReference>
<keyword evidence="9" id="KW-1133">Transmembrane helix</keyword>
<dbReference type="InterPro" id="IPR029063">
    <property type="entry name" value="SAM-dependent_MTases_sf"/>
</dbReference>
<dbReference type="NCBIfam" id="TIGR00080">
    <property type="entry name" value="pimt"/>
    <property type="match status" value="1"/>
</dbReference>
<dbReference type="PANTHER" id="PTHR11579">
    <property type="entry name" value="PROTEIN-L-ISOASPARTATE O-METHYLTRANSFERASE"/>
    <property type="match status" value="1"/>
</dbReference>
<feature type="compositionally biased region" description="Acidic residues" evidence="8">
    <location>
        <begin position="348"/>
        <end position="360"/>
    </location>
</feature>
<evidence type="ECO:0000256" key="6">
    <source>
        <dbReference type="ARBA" id="ARBA00022679"/>
    </source>
</evidence>
<dbReference type="PROSITE" id="PS01279">
    <property type="entry name" value="PCMT"/>
    <property type="match status" value="1"/>
</dbReference>
<sequence length="399" mass="41999">MESEASNSSSASFLATRGGRLALLLAASSGVAAAALLYWRLRSTSGTDHHGGAKPTARKAGPYVQPQSLAELVARLKESFHLTQGSVERAMLAVDRAHFVVAGNPYHDAASPIGFNATISAPHIVAFGLDLLAEVIGGDGARVLDVGSGSGYVTACLAHMVGPRGRVYAIDHIPELVRASLDNIERASSDLLERIDVRVGDGFAGLEEEGPFDAIYVAAAAEEVPQALIDQLKPGGRMVIPVGPPGQFQKLVQVDVALDGRVKAVGLLDVRFVPMLASDQQLSGEFSNPTKILDNNGERVGVIAMVHHAPDTTPLDLKLIHSKFVTQPRTYDSVGSSSTSHGAAAQETEQDEDEDEDEGVEAIAGARVAGVQEALLDQAAQLSLRLSALEDQHHQPPAL</sequence>
<evidence type="ECO:0000256" key="1">
    <source>
        <dbReference type="ARBA" id="ARBA00004496"/>
    </source>
</evidence>
<name>L8GFG9_ACACF</name>
<dbReference type="RefSeq" id="XP_004332944.1">
    <property type="nucleotide sequence ID" value="XM_004332896.1"/>
</dbReference>
<evidence type="ECO:0000313" key="10">
    <source>
        <dbReference type="EMBL" id="ELR10931.1"/>
    </source>
</evidence>
<dbReference type="Pfam" id="PF01135">
    <property type="entry name" value="PCMT"/>
    <property type="match status" value="1"/>
</dbReference>
<dbReference type="Proteomes" id="UP000011083">
    <property type="component" value="Unassembled WGS sequence"/>
</dbReference>
<keyword evidence="9" id="KW-0472">Membrane</keyword>
<dbReference type="AlphaFoldDB" id="L8GFG9"/>
<evidence type="ECO:0000256" key="5">
    <source>
        <dbReference type="ARBA" id="ARBA00022603"/>
    </source>
</evidence>
<dbReference type="PANTHER" id="PTHR11579:SF0">
    <property type="entry name" value="PROTEIN-L-ISOASPARTATE(D-ASPARTATE) O-METHYLTRANSFERASE"/>
    <property type="match status" value="1"/>
</dbReference>
<evidence type="ECO:0000256" key="8">
    <source>
        <dbReference type="SAM" id="MobiDB-lite"/>
    </source>
</evidence>
<evidence type="ECO:0000256" key="2">
    <source>
        <dbReference type="ARBA" id="ARBA00005369"/>
    </source>
</evidence>
<keyword evidence="5 10" id="KW-0489">Methyltransferase</keyword>
<dbReference type="VEuPathDB" id="AmoebaDB:ACA1_145850"/>
<protein>
    <recommendedName>
        <fullName evidence="3">protein-L-isoaspartate(D-aspartate) O-methyltransferase</fullName>
        <ecNumber evidence="3">2.1.1.77</ecNumber>
    </recommendedName>
</protein>
<evidence type="ECO:0000256" key="4">
    <source>
        <dbReference type="ARBA" id="ARBA00022490"/>
    </source>
</evidence>
<gene>
    <name evidence="10" type="ORF">ACA1_145850</name>
</gene>
<organism evidence="10 11">
    <name type="scientific">Acanthamoeba castellanii (strain ATCC 30010 / Neff)</name>
    <dbReference type="NCBI Taxonomy" id="1257118"/>
    <lineage>
        <taxon>Eukaryota</taxon>
        <taxon>Amoebozoa</taxon>
        <taxon>Discosea</taxon>
        <taxon>Longamoebia</taxon>
        <taxon>Centramoebida</taxon>
        <taxon>Acanthamoebidae</taxon>
        <taxon>Acanthamoeba</taxon>
    </lineage>
</organism>
<dbReference type="GO" id="GO:0005737">
    <property type="term" value="C:cytoplasm"/>
    <property type="evidence" value="ECO:0007669"/>
    <property type="project" value="UniProtKB-SubCell"/>
</dbReference>
<feature type="compositionally biased region" description="Polar residues" evidence="8">
    <location>
        <begin position="330"/>
        <end position="341"/>
    </location>
</feature>
<evidence type="ECO:0000313" key="11">
    <source>
        <dbReference type="Proteomes" id="UP000011083"/>
    </source>
</evidence>
<feature type="transmembrane region" description="Helical" evidence="9">
    <location>
        <begin position="21"/>
        <end position="39"/>
    </location>
</feature>
<feature type="region of interest" description="Disordered" evidence="8">
    <location>
        <begin position="330"/>
        <end position="364"/>
    </location>
</feature>
<keyword evidence="11" id="KW-1185">Reference proteome</keyword>
<evidence type="ECO:0000256" key="9">
    <source>
        <dbReference type="SAM" id="Phobius"/>
    </source>
</evidence>
<dbReference type="OrthoDB" id="73890at2759"/>
<accession>L8GFG9</accession>
<dbReference type="EC" id="2.1.1.77" evidence="3"/>
<keyword evidence="7" id="KW-0949">S-adenosyl-L-methionine</keyword>
<comment type="subcellular location">
    <subcellularLocation>
        <location evidence="1">Cytoplasm</location>
    </subcellularLocation>
</comment>
<dbReference type="EMBL" id="KB008171">
    <property type="protein sequence ID" value="ELR10931.1"/>
    <property type="molecule type" value="Genomic_DNA"/>
</dbReference>
<dbReference type="InterPro" id="IPR000682">
    <property type="entry name" value="PCMT"/>
</dbReference>
<dbReference type="Gene3D" id="3.40.50.150">
    <property type="entry name" value="Vaccinia Virus protein VP39"/>
    <property type="match status" value="1"/>
</dbReference>
<dbReference type="GO" id="GO:0032259">
    <property type="term" value="P:methylation"/>
    <property type="evidence" value="ECO:0007669"/>
    <property type="project" value="UniProtKB-KW"/>
</dbReference>
<keyword evidence="4" id="KW-0963">Cytoplasm</keyword>
<reference evidence="10 11" key="1">
    <citation type="journal article" date="2013" name="Genome Biol.">
        <title>Genome of Acanthamoeba castellanii highlights extensive lateral gene transfer and early evolution of tyrosine kinase signaling.</title>
        <authorList>
            <person name="Clarke M."/>
            <person name="Lohan A.J."/>
            <person name="Liu B."/>
            <person name="Lagkouvardos I."/>
            <person name="Roy S."/>
            <person name="Zafar N."/>
            <person name="Bertelli C."/>
            <person name="Schilde C."/>
            <person name="Kianianmomeni A."/>
            <person name="Burglin T.R."/>
            <person name="Frech C."/>
            <person name="Turcotte B."/>
            <person name="Kopec K.O."/>
            <person name="Synnott J.M."/>
            <person name="Choo C."/>
            <person name="Paponov I."/>
            <person name="Finkler A."/>
            <person name="Soon Heng Tan C."/>
            <person name="Hutchins A.P."/>
            <person name="Weinmeier T."/>
            <person name="Rattei T."/>
            <person name="Chu J.S."/>
            <person name="Gimenez G."/>
            <person name="Irimia M."/>
            <person name="Rigden D.J."/>
            <person name="Fitzpatrick D.A."/>
            <person name="Lorenzo-Morales J."/>
            <person name="Bateman A."/>
            <person name="Chiu C.H."/>
            <person name="Tang P."/>
            <person name="Hegemann P."/>
            <person name="Fromm H."/>
            <person name="Raoult D."/>
            <person name="Greub G."/>
            <person name="Miranda-Saavedra D."/>
            <person name="Chen N."/>
            <person name="Nash P."/>
            <person name="Ginger M.L."/>
            <person name="Horn M."/>
            <person name="Schaap P."/>
            <person name="Caler L."/>
            <person name="Loftus B."/>
        </authorList>
    </citation>
    <scope>NUCLEOTIDE SEQUENCE [LARGE SCALE GENOMIC DNA]</scope>
    <source>
        <strain evidence="10 11">Neff</strain>
    </source>
</reference>
<evidence type="ECO:0000256" key="7">
    <source>
        <dbReference type="ARBA" id="ARBA00022691"/>
    </source>
</evidence>
<dbReference type="GO" id="GO:0004719">
    <property type="term" value="F:protein-L-isoaspartate (D-aspartate) O-methyltransferase activity"/>
    <property type="evidence" value="ECO:0007669"/>
    <property type="project" value="UniProtKB-EC"/>
</dbReference>
<evidence type="ECO:0000256" key="3">
    <source>
        <dbReference type="ARBA" id="ARBA00011890"/>
    </source>
</evidence>
<proteinExistence type="inferred from homology"/>